<dbReference type="OrthoDB" id="9800698at2"/>
<dbReference type="GO" id="GO:0008476">
    <property type="term" value="F:protein-tyrosine sulfotransferase activity"/>
    <property type="evidence" value="ECO:0007669"/>
    <property type="project" value="InterPro"/>
</dbReference>
<dbReference type="InterPro" id="IPR027417">
    <property type="entry name" value="P-loop_NTPase"/>
</dbReference>
<dbReference type="PANTHER" id="PTHR12788:SF10">
    <property type="entry name" value="PROTEIN-TYROSINE SULFOTRANSFERASE"/>
    <property type="match status" value="1"/>
</dbReference>
<keyword evidence="1" id="KW-0808">Transferase</keyword>
<accession>A0A2T6KQF9</accession>
<dbReference type="AlphaFoldDB" id="A0A2T6KQF9"/>
<gene>
    <name evidence="3" type="ORF">C8N45_101375</name>
</gene>
<proteinExistence type="predicted"/>
<sequence length="516" mass="57347">MLKQAKDLAKTGRFREAEAIYDKLLADKRVKAPVLRAAILFHNRHTHNFRKALPPVQALLKARPDDAQSHALAAETFAHLGNLPKAKEHAAKAVEVAPQDPDVHYAASFAALQGNDFEAALTHINEGLAHDPDHRPLLVQKGWALLGGGDAAAAAAHACALLTDRPDDINLLGLYMDAARITQDDPVFASMRDDLLPRYETIGGKPLSHLLKLLGKGYNDIGDYDAAFDAFAKAKTMAPMTYDAAGYRNYVQQLCQNISRADYFGKGTADDRPVLIVGMPRSGSTLVEQVLASHAQVASLGESPALSEIAQMARLRRHNGPEMVRAIKQLPAKALQELAQRYLTGIDGQGAPRVIDKNLHNFELLGLFGAMLPKARIIHVTRDPMDTCVSCYMQPLSAWHRYTQNLDTLGHSYVHYRQLMDHWRKVLPNPVLEVAYEDVIADLEGQARRMVDFLNLAWDPACLDYHSAGQQSRTLSARQVRQPVYSTSVDRWRRYDAHLDPLKRHLARFYPDGFDG</sequence>
<evidence type="ECO:0000256" key="2">
    <source>
        <dbReference type="PROSITE-ProRule" id="PRU00339"/>
    </source>
</evidence>
<name>A0A2T6KQF9_9RHOB</name>
<evidence type="ECO:0000313" key="3">
    <source>
        <dbReference type="EMBL" id="PUB18788.1"/>
    </source>
</evidence>
<protein>
    <submittedName>
        <fullName evidence="3">Tetratricopeptide repeat protein</fullName>
    </submittedName>
</protein>
<dbReference type="EMBL" id="QBUD01000001">
    <property type="protein sequence ID" value="PUB18788.1"/>
    <property type="molecule type" value="Genomic_DNA"/>
</dbReference>
<dbReference type="Proteomes" id="UP000244523">
    <property type="component" value="Unassembled WGS sequence"/>
</dbReference>
<dbReference type="PROSITE" id="PS50005">
    <property type="entry name" value="TPR"/>
    <property type="match status" value="1"/>
</dbReference>
<organism evidence="3 4">
    <name type="scientific">Yoonia sediminilitoris</name>
    <dbReference type="NCBI Taxonomy" id="1286148"/>
    <lineage>
        <taxon>Bacteria</taxon>
        <taxon>Pseudomonadati</taxon>
        <taxon>Pseudomonadota</taxon>
        <taxon>Alphaproteobacteria</taxon>
        <taxon>Rhodobacterales</taxon>
        <taxon>Paracoccaceae</taxon>
        <taxon>Yoonia</taxon>
    </lineage>
</organism>
<dbReference type="InterPro" id="IPR019734">
    <property type="entry name" value="TPR_rpt"/>
</dbReference>
<dbReference type="RefSeq" id="WP_108384507.1">
    <property type="nucleotide sequence ID" value="NZ_QBUD01000001.1"/>
</dbReference>
<reference evidence="3 4" key="1">
    <citation type="submission" date="2018-04" db="EMBL/GenBank/DDBJ databases">
        <title>Genomic Encyclopedia of Archaeal and Bacterial Type Strains, Phase II (KMG-II): from individual species to whole genera.</title>
        <authorList>
            <person name="Goeker M."/>
        </authorList>
    </citation>
    <scope>NUCLEOTIDE SEQUENCE [LARGE SCALE GENOMIC DNA]</scope>
    <source>
        <strain evidence="3 4">DSM 29955</strain>
    </source>
</reference>
<feature type="repeat" description="TPR" evidence="2">
    <location>
        <begin position="208"/>
        <end position="241"/>
    </location>
</feature>
<keyword evidence="4" id="KW-1185">Reference proteome</keyword>
<dbReference type="SMART" id="SM00028">
    <property type="entry name" value="TPR"/>
    <property type="match status" value="3"/>
</dbReference>
<dbReference type="InterPro" id="IPR026634">
    <property type="entry name" value="TPST-like"/>
</dbReference>
<dbReference type="InterPro" id="IPR011990">
    <property type="entry name" value="TPR-like_helical_dom_sf"/>
</dbReference>
<dbReference type="Pfam" id="PF13432">
    <property type="entry name" value="TPR_16"/>
    <property type="match status" value="2"/>
</dbReference>
<keyword evidence="2" id="KW-0802">TPR repeat</keyword>
<dbReference type="Gene3D" id="3.40.50.300">
    <property type="entry name" value="P-loop containing nucleotide triphosphate hydrolases"/>
    <property type="match status" value="1"/>
</dbReference>
<dbReference type="PANTHER" id="PTHR12788">
    <property type="entry name" value="PROTEIN-TYROSINE SULFOTRANSFERASE 2"/>
    <property type="match status" value="1"/>
</dbReference>
<dbReference type="SUPFAM" id="SSF48452">
    <property type="entry name" value="TPR-like"/>
    <property type="match status" value="1"/>
</dbReference>
<evidence type="ECO:0000313" key="4">
    <source>
        <dbReference type="Proteomes" id="UP000244523"/>
    </source>
</evidence>
<comment type="caution">
    <text evidence="3">The sequence shown here is derived from an EMBL/GenBank/DDBJ whole genome shotgun (WGS) entry which is preliminary data.</text>
</comment>
<dbReference type="Gene3D" id="1.25.40.10">
    <property type="entry name" value="Tetratricopeptide repeat domain"/>
    <property type="match status" value="1"/>
</dbReference>
<dbReference type="SUPFAM" id="SSF52540">
    <property type="entry name" value="P-loop containing nucleoside triphosphate hydrolases"/>
    <property type="match status" value="1"/>
</dbReference>
<dbReference type="Pfam" id="PF13469">
    <property type="entry name" value="Sulfotransfer_3"/>
    <property type="match status" value="1"/>
</dbReference>
<evidence type="ECO:0000256" key="1">
    <source>
        <dbReference type="ARBA" id="ARBA00022679"/>
    </source>
</evidence>